<name>A0A9P9AN63_9HYPO</name>
<gene>
    <name evidence="3" type="ORF">B0T10DRAFT_609535</name>
</gene>
<dbReference type="AlphaFoldDB" id="A0A9P9AN63"/>
<dbReference type="Proteomes" id="UP000777438">
    <property type="component" value="Unassembled WGS sequence"/>
</dbReference>
<protein>
    <recommendedName>
        <fullName evidence="5">Collagen-like protein</fullName>
    </recommendedName>
</protein>
<dbReference type="InterPro" id="IPR008160">
    <property type="entry name" value="Collagen"/>
</dbReference>
<feature type="transmembrane region" description="Helical" evidence="2">
    <location>
        <begin position="78"/>
        <end position="102"/>
    </location>
</feature>
<feature type="compositionally biased region" description="Basic and acidic residues" evidence="1">
    <location>
        <begin position="169"/>
        <end position="181"/>
    </location>
</feature>
<keyword evidence="2" id="KW-0472">Membrane</keyword>
<dbReference type="Pfam" id="PF01391">
    <property type="entry name" value="Collagen"/>
    <property type="match status" value="1"/>
</dbReference>
<dbReference type="GO" id="GO:0030020">
    <property type="term" value="F:extracellular matrix structural constituent conferring tensile strength"/>
    <property type="evidence" value="ECO:0007669"/>
    <property type="project" value="TreeGrafter"/>
</dbReference>
<evidence type="ECO:0000313" key="3">
    <source>
        <dbReference type="EMBL" id="KAH6880434.1"/>
    </source>
</evidence>
<dbReference type="GO" id="GO:0031012">
    <property type="term" value="C:extracellular matrix"/>
    <property type="evidence" value="ECO:0007669"/>
    <property type="project" value="TreeGrafter"/>
</dbReference>
<evidence type="ECO:0008006" key="5">
    <source>
        <dbReference type="Google" id="ProtNLM"/>
    </source>
</evidence>
<accession>A0A9P9AN63</accession>
<keyword evidence="2" id="KW-0812">Transmembrane</keyword>
<comment type="caution">
    <text evidence="3">The sequence shown here is derived from an EMBL/GenBank/DDBJ whole genome shotgun (WGS) entry which is preliminary data.</text>
</comment>
<dbReference type="InterPro" id="IPR050149">
    <property type="entry name" value="Collagen_superfamily"/>
</dbReference>
<dbReference type="PANTHER" id="PTHR24023:SF1082">
    <property type="entry name" value="COLLAGEN TRIPLE HELIX REPEAT"/>
    <property type="match status" value="1"/>
</dbReference>
<keyword evidence="2" id="KW-1133">Transmembrane helix</keyword>
<dbReference type="EMBL" id="JAGPYM010000026">
    <property type="protein sequence ID" value="KAH6880434.1"/>
    <property type="molecule type" value="Genomic_DNA"/>
</dbReference>
<feature type="compositionally biased region" description="Basic and acidic residues" evidence="1">
    <location>
        <begin position="189"/>
        <end position="199"/>
    </location>
</feature>
<evidence type="ECO:0000256" key="1">
    <source>
        <dbReference type="SAM" id="MobiDB-lite"/>
    </source>
</evidence>
<reference evidence="3 4" key="1">
    <citation type="journal article" date="2021" name="Nat. Commun.">
        <title>Genetic determinants of endophytism in the Arabidopsis root mycobiome.</title>
        <authorList>
            <person name="Mesny F."/>
            <person name="Miyauchi S."/>
            <person name="Thiergart T."/>
            <person name="Pickel B."/>
            <person name="Atanasova L."/>
            <person name="Karlsson M."/>
            <person name="Huettel B."/>
            <person name="Barry K.W."/>
            <person name="Haridas S."/>
            <person name="Chen C."/>
            <person name="Bauer D."/>
            <person name="Andreopoulos W."/>
            <person name="Pangilinan J."/>
            <person name="LaButti K."/>
            <person name="Riley R."/>
            <person name="Lipzen A."/>
            <person name="Clum A."/>
            <person name="Drula E."/>
            <person name="Henrissat B."/>
            <person name="Kohler A."/>
            <person name="Grigoriev I.V."/>
            <person name="Martin F.M."/>
            <person name="Hacquard S."/>
        </authorList>
    </citation>
    <scope>NUCLEOTIDE SEQUENCE [LARGE SCALE GENOMIC DNA]</scope>
    <source>
        <strain evidence="3 4">MPI-CAGE-CH-0241</strain>
    </source>
</reference>
<dbReference type="PANTHER" id="PTHR24023">
    <property type="entry name" value="COLLAGEN ALPHA"/>
    <property type="match status" value="1"/>
</dbReference>
<dbReference type="GO" id="GO:0030198">
    <property type="term" value="P:extracellular matrix organization"/>
    <property type="evidence" value="ECO:0007669"/>
    <property type="project" value="TreeGrafter"/>
</dbReference>
<feature type="compositionally biased region" description="Basic and acidic residues" evidence="1">
    <location>
        <begin position="148"/>
        <end position="157"/>
    </location>
</feature>
<organism evidence="3 4">
    <name type="scientific">Thelonectria olida</name>
    <dbReference type="NCBI Taxonomy" id="1576542"/>
    <lineage>
        <taxon>Eukaryota</taxon>
        <taxon>Fungi</taxon>
        <taxon>Dikarya</taxon>
        <taxon>Ascomycota</taxon>
        <taxon>Pezizomycotina</taxon>
        <taxon>Sordariomycetes</taxon>
        <taxon>Hypocreomycetidae</taxon>
        <taxon>Hypocreales</taxon>
        <taxon>Nectriaceae</taxon>
        <taxon>Thelonectria</taxon>
    </lineage>
</organism>
<keyword evidence="4" id="KW-1185">Reference proteome</keyword>
<evidence type="ECO:0000313" key="4">
    <source>
        <dbReference type="Proteomes" id="UP000777438"/>
    </source>
</evidence>
<evidence type="ECO:0000256" key="2">
    <source>
        <dbReference type="SAM" id="Phobius"/>
    </source>
</evidence>
<dbReference type="OrthoDB" id="5151258at2759"/>
<sequence>MKNVANMGPSESQCAIDPSFGGTPTSGSISTFATSVGKLVEATGVPNPLEDIAECLRYLNVTLEASTRKAATKGWVKYLSAVGTLIAMVGTLIVVFIGTDVFRVYARDSYRRFVNHFTGGQRPAIPTRLSVEQRLAALEALTQTHETTVTDHGKDITTLKQSAAVPGPKGDKGDAGRKGDVGDQGPKGIKGDQGPKGEQGDTGPKGSKGDQGDPGPKGSKGDQGDPGPKGSKGDQGDQGTQTSAEWKRLPLRTVRAEA</sequence>
<feature type="region of interest" description="Disordered" evidence="1">
    <location>
        <begin position="146"/>
        <end position="258"/>
    </location>
</feature>
<proteinExistence type="predicted"/>